<feature type="compositionally biased region" description="Polar residues" evidence="1">
    <location>
        <begin position="61"/>
        <end position="70"/>
    </location>
</feature>
<evidence type="ECO:0000313" key="3">
    <source>
        <dbReference type="Proteomes" id="UP000191691"/>
    </source>
</evidence>
<gene>
    <name evidence="2" type="ORF">PENNAL_c0013G08278</name>
</gene>
<sequence length="130" mass="14572">MAFRSPVRDQAWMHNARPNLRRWKTNFDHTRSEIPKKELQQLPRSADSSFNSDMVQEESGSHYQPSSPLSESAAEQGRSVSTRSQPTGCAPSDVRQRSESTDSSGSETNQGGRKRRISQVNILPIQSTRG</sequence>
<dbReference type="Proteomes" id="UP000191691">
    <property type="component" value="Unassembled WGS sequence"/>
</dbReference>
<name>A0A1V6YQQ6_PENNA</name>
<feature type="compositionally biased region" description="Basic and acidic residues" evidence="1">
    <location>
        <begin position="25"/>
        <end position="39"/>
    </location>
</feature>
<keyword evidence="3" id="KW-1185">Reference proteome</keyword>
<feature type="region of interest" description="Disordered" evidence="1">
    <location>
        <begin position="23"/>
        <end position="130"/>
    </location>
</feature>
<feature type="compositionally biased region" description="Polar residues" evidence="1">
    <location>
        <begin position="101"/>
        <end position="111"/>
    </location>
</feature>
<comment type="caution">
    <text evidence="2">The sequence shown here is derived from an EMBL/GenBank/DDBJ whole genome shotgun (WGS) entry which is preliminary data.</text>
</comment>
<proteinExistence type="predicted"/>
<feature type="compositionally biased region" description="Polar residues" evidence="1">
    <location>
        <begin position="78"/>
        <end position="87"/>
    </location>
</feature>
<organism evidence="2 3">
    <name type="scientific">Penicillium nalgiovense</name>
    <dbReference type="NCBI Taxonomy" id="60175"/>
    <lineage>
        <taxon>Eukaryota</taxon>
        <taxon>Fungi</taxon>
        <taxon>Dikarya</taxon>
        <taxon>Ascomycota</taxon>
        <taxon>Pezizomycotina</taxon>
        <taxon>Eurotiomycetes</taxon>
        <taxon>Eurotiomycetidae</taxon>
        <taxon>Eurotiales</taxon>
        <taxon>Aspergillaceae</taxon>
        <taxon>Penicillium</taxon>
    </lineage>
</organism>
<evidence type="ECO:0000313" key="2">
    <source>
        <dbReference type="EMBL" id="OQE89779.1"/>
    </source>
</evidence>
<dbReference type="STRING" id="60175.A0A1V6YQQ6"/>
<feature type="compositionally biased region" description="Polar residues" evidence="1">
    <location>
        <begin position="42"/>
        <end position="54"/>
    </location>
</feature>
<feature type="compositionally biased region" description="Polar residues" evidence="1">
    <location>
        <begin position="118"/>
        <end position="130"/>
    </location>
</feature>
<dbReference type="AlphaFoldDB" id="A0A1V6YQQ6"/>
<evidence type="ECO:0000256" key="1">
    <source>
        <dbReference type="SAM" id="MobiDB-lite"/>
    </source>
</evidence>
<protein>
    <submittedName>
        <fullName evidence="2">Uncharacterized protein</fullName>
    </submittedName>
</protein>
<reference evidence="3" key="1">
    <citation type="journal article" date="2017" name="Nat. Microbiol.">
        <title>Global analysis of biosynthetic gene clusters reveals vast potential of secondary metabolite production in Penicillium species.</title>
        <authorList>
            <person name="Nielsen J.C."/>
            <person name="Grijseels S."/>
            <person name="Prigent S."/>
            <person name="Ji B."/>
            <person name="Dainat J."/>
            <person name="Nielsen K.F."/>
            <person name="Frisvad J.C."/>
            <person name="Workman M."/>
            <person name="Nielsen J."/>
        </authorList>
    </citation>
    <scope>NUCLEOTIDE SEQUENCE [LARGE SCALE GENOMIC DNA]</scope>
    <source>
        <strain evidence="3">IBT 13039</strain>
    </source>
</reference>
<dbReference type="EMBL" id="MOOB01000013">
    <property type="protein sequence ID" value="OQE89779.1"/>
    <property type="molecule type" value="Genomic_DNA"/>
</dbReference>
<accession>A0A1V6YQQ6</accession>